<gene>
    <name evidence="1" type="ORF">FAVT5_2885</name>
</gene>
<organism evidence="1 2">
    <name type="scientific">Kyrpidia spormannii</name>
    <dbReference type="NCBI Taxonomy" id="2055160"/>
    <lineage>
        <taxon>Bacteria</taxon>
        <taxon>Bacillati</taxon>
        <taxon>Bacillota</taxon>
        <taxon>Bacilli</taxon>
        <taxon>Bacillales</taxon>
        <taxon>Alicyclobacillaceae</taxon>
        <taxon>Kyrpidia</taxon>
    </lineage>
</organism>
<protein>
    <submittedName>
        <fullName evidence="1">Uncharacterized protein</fullName>
    </submittedName>
</protein>
<evidence type="ECO:0000313" key="1">
    <source>
        <dbReference type="EMBL" id="CAB3394444.1"/>
    </source>
</evidence>
<keyword evidence="2" id="KW-1185">Reference proteome</keyword>
<sequence length="61" mass="6451">MGVVCGVAGGCGRFAPHRAIDPDFAEALGDAARAGVEVWAIWSDIGPKGMWLKGWTPWRPG</sequence>
<dbReference type="Proteomes" id="UP000501793">
    <property type="component" value="Chromosome"/>
</dbReference>
<evidence type="ECO:0000313" key="2">
    <source>
        <dbReference type="Proteomes" id="UP000501793"/>
    </source>
</evidence>
<reference evidence="1" key="1">
    <citation type="submission" date="2020-04" db="EMBL/GenBank/DDBJ databases">
        <authorList>
            <person name="Hogendoorn C."/>
        </authorList>
    </citation>
    <scope>NUCLEOTIDE SEQUENCE</scope>
    <source>
        <strain evidence="1">FAVT5</strain>
    </source>
</reference>
<accession>A0ACA8ZBN5</accession>
<name>A0ACA8ZBN5_9BACL</name>
<dbReference type="EMBL" id="LR792684">
    <property type="protein sequence ID" value="CAB3394444.1"/>
    <property type="molecule type" value="Genomic_DNA"/>
</dbReference>
<proteinExistence type="predicted"/>